<dbReference type="STRING" id="1423351.A0A074SPU8"/>
<feature type="compositionally biased region" description="Polar residues" evidence="1">
    <location>
        <begin position="1253"/>
        <end position="1265"/>
    </location>
</feature>
<evidence type="ECO:0000313" key="3">
    <source>
        <dbReference type="Proteomes" id="UP000027456"/>
    </source>
</evidence>
<feature type="region of interest" description="Disordered" evidence="1">
    <location>
        <begin position="1462"/>
        <end position="1481"/>
    </location>
</feature>
<feature type="compositionally biased region" description="Low complexity" evidence="1">
    <location>
        <begin position="323"/>
        <end position="332"/>
    </location>
</feature>
<feature type="compositionally biased region" description="Polar residues" evidence="1">
    <location>
        <begin position="223"/>
        <end position="233"/>
    </location>
</feature>
<sequence length="1499" mass="161356">MSKRRTRDEDDSLLMPPPAASSSVRVQYDSGQSLAPTRSPPPRHSSVASASRPVFGRYNSAGPRRRSALDNIGYVPEDIPTPRSIRPFSIAVSTGKRRRGLKVFDTAATSPVRPAKPPIQPAASPSKHNTPSKRSVKTDDDDEYIVDSSGDEGPVRFNLPKDAPRSSKIPRTSNTSVRRDSNPTSGLTPSTLRLGPGRTPARSKDPTLRLGTTPARPVATPHSKPTATHVNTTPIRLDLSAARPAFRPSLPTSEASPFVSSPYRPRVVPKKPKPAEGPTRIVELKEPVSAPLSTVSKRAFSSSGAKRVSSLAVVVQPPPPTPTGAGTKRAPGSKSTSPGAPGPKRPRVATPSPPAHEDVIIVSSDEEEQPEEKRPSPSPSLGEYRPTPTHSGRSRAGSGSASSDVVLLESPTGETAKQDVPRHETPREEAPARDPHRETTPEPAPPPEESPRRPSVPKDVPRLRSPPTPSPSRHSSSSSERAKASAKSVEVVESSDSLRPFRGRRIVPGRGRRKRLSQREPQSSEPESEPSPQEVEAPPSRPTDSSPSQPEPSPSEPQASPSKRPDSTETSPPKREESPPRTTYSPSPWTGKPLFRPSTTIASGLTPLRDSPGRSIRPTPGPSKLYNPEPIKSPEVDPTSLLGDDPLQSMYDSPHRPIFGPPQYFVMGPPQLPRAFPSQSPGPSTVFSYSRLSAISSIPPPTVNSSVPPAMRRIRRRMDCVLLPRASKAVRRALEREQQKKARQAGMVSSKKDKGKAKDASEYPVRASPSPSPNPGSDSETRSSSSYGPPPPPQFPAVKYLVIDPQLALRSNYDALPPEIDESPDRYCHCCRTRSGVGKLKMRCVNLSYRRRRGVAGHGPHECGLYWCQRCVAKHDMTFNPTSDSFKCPFCSGTCECDVCRRERGQEKLGRWAIKVVAAKPGKRTLDAIVKGRVASGNARAGLAGPLISVAESSSSLTDLPPESEIAGPLNLVEPSTSTEPAPEPEHEPKPESSPSTGPEPESPKTSAPALSLAPEKTTPTERGPTTWHGRHTPPPLRRHRTSAGHTLSTEAHIFIPRGPRGIDELVLEQDEDEEEEEEEPVGGDRYRAFEGDYSAVAEASLLGADSGEFEFEHGPGGLGGNVGAGSLGVEINTVDGEGEHPGAHIPIDDASRSPSEAPGGTLAYPPTESSLGSEPDEPIETHVTPVESTTHTITGTLDDHAPAGVLAVPTASAPDDAPGEISHDALAKIFDESVQGFAESGSEHDYGPAARNPSSEVDELQSTPGIDEPRPPTPDLDEIRAALGLGDTTGHQEPTLDLGQLHPEGTFETVPRISMGGDGGLTHGSLQDISLFNAVTDCSDETRDIALSFSQTEHALIVWGSLLDQACSYPFDLERLAIPELEEFESEHEPDLVPTTTTTDPESSKSTILETPSPQLEPDSDPNLTGFRSLFDTTSESRSTPFILTTETKQDHMRKILQSHFTQQQVEPETRTTRSQARRSMMERSKFLRSKRCYGMAL</sequence>
<dbReference type="EMBL" id="AZST01000127">
    <property type="protein sequence ID" value="KEP52047.1"/>
    <property type="molecule type" value="Genomic_DNA"/>
</dbReference>
<name>A0A074SPU8_9AGAM</name>
<feature type="region of interest" description="Disordered" evidence="1">
    <location>
        <begin position="732"/>
        <end position="791"/>
    </location>
</feature>
<organism evidence="2 3">
    <name type="scientific">Rhizoctonia solani 123E</name>
    <dbReference type="NCBI Taxonomy" id="1423351"/>
    <lineage>
        <taxon>Eukaryota</taxon>
        <taxon>Fungi</taxon>
        <taxon>Dikarya</taxon>
        <taxon>Basidiomycota</taxon>
        <taxon>Agaricomycotina</taxon>
        <taxon>Agaricomycetes</taxon>
        <taxon>Cantharellales</taxon>
        <taxon>Ceratobasidiaceae</taxon>
        <taxon>Rhizoctonia</taxon>
    </lineage>
</organism>
<feature type="compositionally biased region" description="Basic and acidic residues" evidence="1">
    <location>
        <begin position="1138"/>
        <end position="1152"/>
    </location>
</feature>
<feature type="region of interest" description="Disordered" evidence="1">
    <location>
        <begin position="1384"/>
        <end position="1432"/>
    </location>
</feature>
<dbReference type="PANTHER" id="PTHR48125:SF12">
    <property type="entry name" value="AT HOOK TRANSCRIPTION FACTOR FAMILY-RELATED"/>
    <property type="match status" value="1"/>
</dbReference>
<feature type="region of interest" description="Disordered" evidence="1">
    <location>
        <begin position="1068"/>
        <end position="1087"/>
    </location>
</feature>
<feature type="region of interest" description="Disordered" evidence="1">
    <location>
        <begin position="955"/>
        <end position="1044"/>
    </location>
</feature>
<feature type="compositionally biased region" description="Low complexity" evidence="1">
    <location>
        <begin position="519"/>
        <end position="538"/>
    </location>
</feature>
<dbReference type="PANTHER" id="PTHR48125">
    <property type="entry name" value="LP07818P1"/>
    <property type="match status" value="1"/>
</dbReference>
<dbReference type="OrthoDB" id="298344at2759"/>
<feature type="compositionally biased region" description="Polar residues" evidence="1">
    <location>
        <begin position="291"/>
        <end position="304"/>
    </location>
</feature>
<evidence type="ECO:0000313" key="2">
    <source>
        <dbReference type="EMBL" id="KEP52047.1"/>
    </source>
</evidence>
<feature type="compositionally biased region" description="Polar residues" evidence="1">
    <location>
        <begin position="250"/>
        <end position="259"/>
    </location>
</feature>
<feature type="compositionally biased region" description="Low complexity" evidence="1">
    <location>
        <begin position="471"/>
        <end position="495"/>
    </location>
</feature>
<feature type="compositionally biased region" description="Polar residues" evidence="1">
    <location>
        <begin position="1401"/>
        <end position="1415"/>
    </location>
</feature>
<feature type="region of interest" description="Disordered" evidence="1">
    <location>
        <begin position="246"/>
        <end position="684"/>
    </location>
</feature>
<keyword evidence="3" id="KW-1185">Reference proteome</keyword>
<evidence type="ECO:0008006" key="4">
    <source>
        <dbReference type="Google" id="ProtNLM"/>
    </source>
</evidence>
<feature type="compositionally biased region" description="Basic and acidic residues" evidence="1">
    <location>
        <begin position="750"/>
        <end position="761"/>
    </location>
</feature>
<reference evidence="2 3" key="1">
    <citation type="submission" date="2013-12" db="EMBL/GenBank/DDBJ databases">
        <authorList>
            <person name="Cubeta M."/>
            <person name="Pakala S."/>
            <person name="Fedorova N."/>
            <person name="Thomas E."/>
            <person name="Dean R."/>
            <person name="Jabaji S."/>
            <person name="Neate S."/>
            <person name="Toda T."/>
            <person name="Tavantzis S."/>
            <person name="Vilgalys R."/>
            <person name="Bharathan N."/>
            <person name="Pakala S."/>
            <person name="Losada L.S."/>
            <person name="Zafar N."/>
            <person name="Nierman W."/>
        </authorList>
    </citation>
    <scope>NUCLEOTIDE SEQUENCE [LARGE SCALE GENOMIC DNA]</scope>
    <source>
        <strain evidence="2 3">123E</strain>
    </source>
</reference>
<feature type="compositionally biased region" description="Basic and acidic residues" evidence="1">
    <location>
        <begin position="416"/>
        <end position="440"/>
    </location>
</feature>
<dbReference type="HOGENOM" id="CLU_248766_0_0_1"/>
<feature type="compositionally biased region" description="Basic and acidic residues" evidence="1">
    <location>
        <begin position="563"/>
        <end position="579"/>
    </location>
</feature>
<gene>
    <name evidence="2" type="ORF">V565_051330</name>
</gene>
<feature type="compositionally biased region" description="Basic residues" evidence="1">
    <location>
        <begin position="501"/>
        <end position="516"/>
    </location>
</feature>
<feature type="compositionally biased region" description="Low complexity" evidence="1">
    <location>
        <begin position="993"/>
        <end position="1007"/>
    </location>
</feature>
<comment type="caution">
    <text evidence="2">The sequence shown here is derived from an EMBL/GenBank/DDBJ whole genome shotgun (WGS) entry which is preliminary data.</text>
</comment>
<dbReference type="Proteomes" id="UP000027456">
    <property type="component" value="Unassembled WGS sequence"/>
</dbReference>
<feature type="region of interest" description="Disordered" evidence="1">
    <location>
        <begin position="1136"/>
        <end position="1178"/>
    </location>
</feature>
<feature type="region of interest" description="Disordered" evidence="1">
    <location>
        <begin position="1"/>
        <end position="233"/>
    </location>
</feature>
<protein>
    <recommendedName>
        <fullName evidence="4">Zinc-finger domain-containing protein</fullName>
    </recommendedName>
</protein>
<feature type="compositionally biased region" description="Low complexity" evidence="1">
    <location>
        <begin position="394"/>
        <end position="403"/>
    </location>
</feature>
<feature type="compositionally biased region" description="Low complexity" evidence="1">
    <location>
        <begin position="775"/>
        <end position="787"/>
    </location>
</feature>
<feature type="region of interest" description="Disordered" evidence="1">
    <location>
        <begin position="1239"/>
        <end position="1278"/>
    </location>
</feature>
<feature type="compositionally biased region" description="Acidic residues" evidence="1">
    <location>
        <begin position="1068"/>
        <end position="1082"/>
    </location>
</feature>
<proteinExistence type="predicted"/>
<feature type="compositionally biased region" description="Basic residues" evidence="1">
    <location>
        <begin position="1029"/>
        <end position="1043"/>
    </location>
</feature>
<feature type="compositionally biased region" description="Polar residues" evidence="1">
    <location>
        <begin position="169"/>
        <end position="191"/>
    </location>
</feature>
<accession>A0A074SPU8</accession>
<evidence type="ECO:0000256" key="1">
    <source>
        <dbReference type="SAM" id="MobiDB-lite"/>
    </source>
</evidence>